<comment type="caution">
    <text evidence="2">The sequence shown here is derived from an EMBL/GenBank/DDBJ whole genome shotgun (WGS) entry which is preliminary data.</text>
</comment>
<gene>
    <name evidence="2" type="ORF">NQ317_001511</name>
</gene>
<dbReference type="EMBL" id="JAPWTJ010000140">
    <property type="protein sequence ID" value="KAJ8982187.1"/>
    <property type="molecule type" value="Genomic_DNA"/>
</dbReference>
<sequence length="118" mass="13777">MSELDNGLDMKIHRNFGENQTNKNSLDTDELKYAENQCFREGWGKSALDNLDRFRHTRGKITVGDLRDRLQRTMQKYAGVFRTEKLLQTGCKEVSNLYCEMSKLKVAYSQWRCGWATS</sequence>
<reference evidence="2" key="1">
    <citation type="journal article" date="2023" name="Insect Mol. Biol.">
        <title>Genome sequencing provides insights into the evolution of gene families encoding plant cell wall-degrading enzymes in longhorned beetles.</title>
        <authorList>
            <person name="Shin N.R."/>
            <person name="Okamura Y."/>
            <person name="Kirsch R."/>
            <person name="Pauchet Y."/>
        </authorList>
    </citation>
    <scope>NUCLEOTIDE SEQUENCE</scope>
    <source>
        <strain evidence="2">MMC_N1</strain>
    </source>
</reference>
<dbReference type="InterPro" id="IPR030664">
    <property type="entry name" value="SdhA/FrdA/AprA"/>
</dbReference>
<evidence type="ECO:0000313" key="2">
    <source>
        <dbReference type="EMBL" id="KAJ8982187.1"/>
    </source>
</evidence>
<dbReference type="PANTHER" id="PTHR11632:SF51">
    <property type="entry name" value="SUCCINATE DEHYDROGENASE [UBIQUINONE] FLAVOPROTEIN SUBUNIT, MITOCHONDRIAL"/>
    <property type="match status" value="1"/>
</dbReference>
<name>A0ABQ9JWV7_9CUCU</name>
<protein>
    <recommendedName>
        <fullName evidence="1">Fumarate reductase/succinate dehydrogenase flavoprotein-like C-terminal domain-containing protein</fullName>
    </recommendedName>
</protein>
<dbReference type="PANTHER" id="PTHR11632">
    <property type="entry name" value="SUCCINATE DEHYDROGENASE 2 FLAVOPROTEIN SUBUNIT"/>
    <property type="match status" value="1"/>
</dbReference>
<organism evidence="2 3">
    <name type="scientific">Molorchus minor</name>
    <dbReference type="NCBI Taxonomy" id="1323400"/>
    <lineage>
        <taxon>Eukaryota</taxon>
        <taxon>Metazoa</taxon>
        <taxon>Ecdysozoa</taxon>
        <taxon>Arthropoda</taxon>
        <taxon>Hexapoda</taxon>
        <taxon>Insecta</taxon>
        <taxon>Pterygota</taxon>
        <taxon>Neoptera</taxon>
        <taxon>Endopterygota</taxon>
        <taxon>Coleoptera</taxon>
        <taxon>Polyphaga</taxon>
        <taxon>Cucujiformia</taxon>
        <taxon>Chrysomeloidea</taxon>
        <taxon>Cerambycidae</taxon>
        <taxon>Lamiinae</taxon>
        <taxon>Monochamini</taxon>
        <taxon>Molorchus</taxon>
    </lineage>
</organism>
<keyword evidence="3" id="KW-1185">Reference proteome</keyword>
<dbReference type="SUPFAM" id="SSF46977">
    <property type="entry name" value="Succinate dehydrogenase/fumarate reductase flavoprotein C-terminal domain"/>
    <property type="match status" value="1"/>
</dbReference>
<dbReference type="Pfam" id="PF02910">
    <property type="entry name" value="Succ_DH_flav_C"/>
    <property type="match status" value="1"/>
</dbReference>
<evidence type="ECO:0000259" key="1">
    <source>
        <dbReference type="Pfam" id="PF02910"/>
    </source>
</evidence>
<dbReference type="InterPro" id="IPR037099">
    <property type="entry name" value="Fum_R/Succ_DH_flav-like_C_sf"/>
</dbReference>
<evidence type="ECO:0000313" key="3">
    <source>
        <dbReference type="Proteomes" id="UP001162164"/>
    </source>
</evidence>
<dbReference type="Proteomes" id="UP001162164">
    <property type="component" value="Unassembled WGS sequence"/>
</dbReference>
<feature type="domain" description="Fumarate reductase/succinate dehydrogenase flavoprotein-like C-terminal" evidence="1">
    <location>
        <begin position="67"/>
        <end position="107"/>
    </location>
</feature>
<accession>A0ABQ9JWV7</accession>
<proteinExistence type="predicted"/>
<dbReference type="InterPro" id="IPR015939">
    <property type="entry name" value="Fum_Rdtase/Succ_DH_flav-like_C"/>
</dbReference>
<dbReference type="Gene3D" id="1.20.58.100">
    <property type="entry name" value="Fumarate reductase/succinate dehydrogenase flavoprotein-like, C-terminal domain"/>
    <property type="match status" value="1"/>
</dbReference>